<comment type="caution">
    <text evidence="1">The sequence shown here is derived from an EMBL/GenBank/DDBJ whole genome shotgun (WGS) entry which is preliminary data.</text>
</comment>
<dbReference type="Proteomes" id="UP000009881">
    <property type="component" value="Unassembled WGS sequence"/>
</dbReference>
<accession>K9HCX7</accession>
<dbReference type="AlphaFoldDB" id="K9HCX7"/>
<dbReference type="EMBL" id="ANHY01000027">
    <property type="protein sequence ID" value="EKV26581.1"/>
    <property type="molecule type" value="Genomic_DNA"/>
</dbReference>
<organism evidence="1 2">
    <name type="scientific">Caenispirillum salinarum AK4</name>
    <dbReference type="NCBI Taxonomy" id="1238182"/>
    <lineage>
        <taxon>Bacteria</taxon>
        <taxon>Pseudomonadati</taxon>
        <taxon>Pseudomonadota</taxon>
        <taxon>Alphaproteobacteria</taxon>
        <taxon>Rhodospirillales</taxon>
        <taxon>Novispirillaceae</taxon>
        <taxon>Caenispirillum</taxon>
    </lineage>
</organism>
<reference evidence="1 2" key="1">
    <citation type="journal article" date="2013" name="Genome Announc.">
        <title>Draft Genome Sequence of an Alphaproteobacterium, Caenispirillum salinarum AK4(T), Isolated from a Solar Saltern.</title>
        <authorList>
            <person name="Khatri I."/>
            <person name="Singh A."/>
            <person name="Korpole S."/>
            <person name="Pinnaka A.K."/>
            <person name="Subramanian S."/>
        </authorList>
    </citation>
    <scope>NUCLEOTIDE SEQUENCE [LARGE SCALE GENOMIC DNA]</scope>
    <source>
        <strain evidence="1 2">AK4</strain>
    </source>
</reference>
<evidence type="ECO:0000313" key="2">
    <source>
        <dbReference type="Proteomes" id="UP000009881"/>
    </source>
</evidence>
<keyword evidence="2" id="KW-1185">Reference proteome</keyword>
<sequence length="108" mass="11924">MIQMNTNCWAPPASTAPARAGRPQRLLSLREAAFYVGCRSEQTFRDEVALGLWPPPLPLTRLSGKRKRLLWDILALDARISELSGAAQTGAVLHPDHDLDAEFDFGNP</sequence>
<proteinExistence type="predicted"/>
<name>K9HCX7_9PROT</name>
<gene>
    <name evidence="1" type="ORF">C882_2293</name>
</gene>
<evidence type="ECO:0000313" key="1">
    <source>
        <dbReference type="EMBL" id="EKV26581.1"/>
    </source>
</evidence>
<protein>
    <submittedName>
        <fullName evidence="1">Uncharacterized protein</fullName>
    </submittedName>
</protein>